<dbReference type="PANTHER" id="PTHR44688">
    <property type="entry name" value="DNA-BINDING TRANSCRIPTIONAL ACTIVATOR DEVR_DOSR"/>
    <property type="match status" value="1"/>
</dbReference>
<organism evidence="6 7">
    <name type="scientific">Dactylosporangium siamense</name>
    <dbReference type="NCBI Taxonomy" id="685454"/>
    <lineage>
        <taxon>Bacteria</taxon>
        <taxon>Bacillati</taxon>
        <taxon>Actinomycetota</taxon>
        <taxon>Actinomycetes</taxon>
        <taxon>Micromonosporales</taxon>
        <taxon>Micromonosporaceae</taxon>
        <taxon>Dactylosporangium</taxon>
    </lineage>
</organism>
<evidence type="ECO:0000256" key="4">
    <source>
        <dbReference type="SAM" id="MobiDB-lite"/>
    </source>
</evidence>
<dbReference type="InterPro" id="IPR027417">
    <property type="entry name" value="P-loop_NTPase"/>
</dbReference>
<feature type="domain" description="HTH luxR-type" evidence="5">
    <location>
        <begin position="939"/>
        <end position="1001"/>
    </location>
</feature>
<evidence type="ECO:0000313" key="6">
    <source>
        <dbReference type="EMBL" id="GIG47017.1"/>
    </source>
</evidence>
<dbReference type="SUPFAM" id="SSF46894">
    <property type="entry name" value="C-terminal effector domain of the bipartite response regulators"/>
    <property type="match status" value="1"/>
</dbReference>
<dbReference type="PROSITE" id="PS50043">
    <property type="entry name" value="HTH_LUXR_2"/>
    <property type="match status" value="1"/>
</dbReference>
<evidence type="ECO:0000313" key="7">
    <source>
        <dbReference type="Proteomes" id="UP000660611"/>
    </source>
</evidence>
<dbReference type="SUPFAM" id="SSF52540">
    <property type="entry name" value="P-loop containing nucleoside triphosphate hydrolases"/>
    <property type="match status" value="1"/>
</dbReference>
<dbReference type="Pfam" id="PF13191">
    <property type="entry name" value="AAA_16"/>
    <property type="match status" value="1"/>
</dbReference>
<feature type="compositionally biased region" description="Low complexity" evidence="4">
    <location>
        <begin position="309"/>
        <end position="335"/>
    </location>
</feature>
<dbReference type="Gene3D" id="3.40.50.300">
    <property type="entry name" value="P-loop containing nucleotide triphosphate hydrolases"/>
    <property type="match status" value="1"/>
</dbReference>
<gene>
    <name evidence="6" type="ORF">Dsi01nite_050580</name>
</gene>
<evidence type="ECO:0000256" key="2">
    <source>
        <dbReference type="ARBA" id="ARBA00023125"/>
    </source>
</evidence>
<keyword evidence="7" id="KW-1185">Reference proteome</keyword>
<dbReference type="PANTHER" id="PTHR44688:SF16">
    <property type="entry name" value="DNA-BINDING TRANSCRIPTIONAL ACTIVATOR DEVR_DOSR"/>
    <property type="match status" value="1"/>
</dbReference>
<keyword evidence="2" id="KW-0238">DNA-binding</keyword>
<dbReference type="Gene3D" id="1.10.10.10">
    <property type="entry name" value="Winged helix-like DNA-binding domain superfamily/Winged helix DNA-binding domain"/>
    <property type="match status" value="1"/>
</dbReference>
<dbReference type="InterPro" id="IPR000792">
    <property type="entry name" value="Tscrpt_reg_LuxR_C"/>
</dbReference>
<dbReference type="Proteomes" id="UP000660611">
    <property type="component" value="Unassembled WGS sequence"/>
</dbReference>
<evidence type="ECO:0000256" key="3">
    <source>
        <dbReference type="ARBA" id="ARBA00023163"/>
    </source>
</evidence>
<dbReference type="InterPro" id="IPR016032">
    <property type="entry name" value="Sig_transdc_resp-reg_C-effctor"/>
</dbReference>
<dbReference type="AlphaFoldDB" id="A0A919PMT9"/>
<dbReference type="PRINTS" id="PR00038">
    <property type="entry name" value="HTHLUXR"/>
</dbReference>
<dbReference type="GO" id="GO:0006355">
    <property type="term" value="P:regulation of DNA-templated transcription"/>
    <property type="evidence" value="ECO:0007669"/>
    <property type="project" value="InterPro"/>
</dbReference>
<keyword evidence="3" id="KW-0804">Transcription</keyword>
<dbReference type="RefSeq" id="WP_239136162.1">
    <property type="nucleotide sequence ID" value="NZ_BONQ01000080.1"/>
</dbReference>
<evidence type="ECO:0000259" key="5">
    <source>
        <dbReference type="PROSITE" id="PS50043"/>
    </source>
</evidence>
<proteinExistence type="predicted"/>
<comment type="caution">
    <text evidence="6">The sequence shown here is derived from an EMBL/GenBank/DDBJ whole genome shotgun (WGS) entry which is preliminary data.</text>
</comment>
<protein>
    <recommendedName>
        <fullName evidence="5">HTH luxR-type domain-containing protein</fullName>
    </recommendedName>
</protein>
<name>A0A919PMT9_9ACTN</name>
<dbReference type="InterPro" id="IPR036388">
    <property type="entry name" value="WH-like_DNA-bd_sf"/>
</dbReference>
<accession>A0A919PMT9</accession>
<feature type="region of interest" description="Disordered" evidence="4">
    <location>
        <begin position="269"/>
        <end position="342"/>
    </location>
</feature>
<sequence length="1001" mass="102334">MRANTNRPELRGRRREREALDRLLRDVRAGHSRVLVLRGEAGIGKSALLEHLTGASSTVRVARAAGVEPETEIAYSALQQLCAPLLGHLGALPEPQRAALATGLGLSAGDPPEALLVGLAVLGLLAEAAAERPLVCVVDDVQWLDRMSEVILTFVARRVDAESVALVFAARSPGGDRFLAGLPELRVDGLPTADARALLDSVLPGPVDDRIRDRIVAETHGNPLALLELPRGSTPAELAFGFGAPGPLPPAGETLDAALFAPLFAPMSPAGAAPPQGQERGPADPAGPLSGATPGPADQAGQGFGAGGAAADTAPPASQGFGAGGAAADTAPPAGQGFGAGGTVPLAGQVEEGFRRRIAALPADTRLLLLAAAVEPVGDVALLWRAAGRLGVGMDAAAPAQAAGLVDIGALVRFRHPLVRSAAWRAADPATLRDVHRALADVTDPDLDPDRRAWHRAHAAADADEDVAGELERSADRALARGGRAAAAAFLERAAELTRDPKHRSAVLLAAARARLDAGAAALVQDLVAAAELGPLDPLQQAGAERLRAQAALALNPGRAAGPPLLAAARRLEELDSGAARETYLAAVGAAVHAGRLGGDDLHRAAEAARGVPAGTDATGRLLTGLVTWALDGPAPAAADLRLALDAIDPARDLDLLWLAAPAAHEVFQAGTAHRLSGQAVGFARATGALSLLPAALTFHAGTLLLMGRFADAADVLAEGAALASATGVPLPPDASLTLAAYRDPEPEALRRIEDAAADAEARGEGILLGQTWLARAVLHNGTGNAPAALHAARQAADGAELALAGRALPELVEAAARAGEPTVATGARDRLAELATAAGTDWSLGVLALADALTAAPQRAEAHYQEAVARCDAAGLGLLTARARLQHGEWLRREGRRADARAELRAAHDALAGMGAGAFAGRAARELAATGETVRKRSEGPSDELTAQETQIARLAVAGQTNPEIGAALFLSPRTVEWHLRKVFAKLGITSRRELAAALR</sequence>
<dbReference type="InterPro" id="IPR041664">
    <property type="entry name" value="AAA_16"/>
</dbReference>
<dbReference type="GO" id="GO:0003677">
    <property type="term" value="F:DNA binding"/>
    <property type="evidence" value="ECO:0007669"/>
    <property type="project" value="UniProtKB-KW"/>
</dbReference>
<keyword evidence="1" id="KW-0805">Transcription regulation</keyword>
<dbReference type="CDD" id="cd06170">
    <property type="entry name" value="LuxR_C_like"/>
    <property type="match status" value="1"/>
</dbReference>
<dbReference type="SMART" id="SM00421">
    <property type="entry name" value="HTH_LUXR"/>
    <property type="match status" value="1"/>
</dbReference>
<dbReference type="EMBL" id="BONQ01000080">
    <property type="protein sequence ID" value="GIG47017.1"/>
    <property type="molecule type" value="Genomic_DNA"/>
</dbReference>
<dbReference type="Pfam" id="PF00196">
    <property type="entry name" value="GerE"/>
    <property type="match status" value="1"/>
</dbReference>
<evidence type="ECO:0000256" key="1">
    <source>
        <dbReference type="ARBA" id="ARBA00023015"/>
    </source>
</evidence>
<reference evidence="6" key="1">
    <citation type="submission" date="2021-01" db="EMBL/GenBank/DDBJ databases">
        <title>Whole genome shotgun sequence of Dactylosporangium siamense NBRC 106093.</title>
        <authorList>
            <person name="Komaki H."/>
            <person name="Tamura T."/>
        </authorList>
    </citation>
    <scope>NUCLEOTIDE SEQUENCE</scope>
    <source>
        <strain evidence="6">NBRC 106093</strain>
    </source>
</reference>